<proteinExistence type="predicted"/>
<dbReference type="PANTHER" id="PTHR42905">
    <property type="entry name" value="PHOSPHOENOLPYRUVATE CARBOXYLASE"/>
    <property type="match status" value="1"/>
</dbReference>
<dbReference type="RefSeq" id="WP_347782252.1">
    <property type="nucleotide sequence ID" value="NZ_JBBMFV010000004.1"/>
</dbReference>
<evidence type="ECO:0000313" key="2">
    <source>
        <dbReference type="Proteomes" id="UP001448614"/>
    </source>
</evidence>
<name>A0ABV0GQZ3_PAENI</name>
<dbReference type="InterPro" id="IPR015813">
    <property type="entry name" value="Pyrv/PenolPyrv_kinase-like_dom"/>
</dbReference>
<dbReference type="InterPro" id="IPR039556">
    <property type="entry name" value="ICL/PEPM"/>
</dbReference>
<dbReference type="InterPro" id="IPR040442">
    <property type="entry name" value="Pyrv_kinase-like_dom_sf"/>
</dbReference>
<dbReference type="GO" id="GO:0016829">
    <property type="term" value="F:lyase activity"/>
    <property type="evidence" value="ECO:0007669"/>
    <property type="project" value="UniProtKB-KW"/>
</dbReference>
<gene>
    <name evidence="1" type="ORF">V3C41_07525</name>
</gene>
<comment type="caution">
    <text evidence="1">The sequence shown here is derived from an EMBL/GenBank/DDBJ whole genome shotgun (WGS) entry which is preliminary data.</text>
</comment>
<dbReference type="CDD" id="cd00377">
    <property type="entry name" value="ICL_PEPM"/>
    <property type="match status" value="1"/>
</dbReference>
<dbReference type="SUPFAM" id="SSF51621">
    <property type="entry name" value="Phosphoenolpyruvate/pyruvate domain"/>
    <property type="match status" value="1"/>
</dbReference>
<dbReference type="Proteomes" id="UP001448614">
    <property type="component" value="Unassembled WGS sequence"/>
</dbReference>
<dbReference type="Pfam" id="PF13714">
    <property type="entry name" value="PEP_mutase"/>
    <property type="match status" value="1"/>
</dbReference>
<dbReference type="EMBL" id="JBBMFV010000004">
    <property type="protein sequence ID" value="MEO3940914.1"/>
    <property type="molecule type" value="Genomic_DNA"/>
</dbReference>
<organism evidence="1 2">
    <name type="scientific">Paenarthrobacter nicotinovorans</name>
    <name type="common">Arthrobacter nicotinovorans</name>
    <dbReference type="NCBI Taxonomy" id="29320"/>
    <lineage>
        <taxon>Bacteria</taxon>
        <taxon>Bacillati</taxon>
        <taxon>Actinomycetota</taxon>
        <taxon>Actinomycetes</taxon>
        <taxon>Micrococcales</taxon>
        <taxon>Micrococcaceae</taxon>
        <taxon>Paenarthrobacter</taxon>
    </lineage>
</organism>
<accession>A0ABV0GQZ3</accession>
<keyword evidence="2" id="KW-1185">Reference proteome</keyword>
<evidence type="ECO:0000313" key="1">
    <source>
        <dbReference type="EMBL" id="MEO3940914.1"/>
    </source>
</evidence>
<dbReference type="Gene3D" id="6.10.250.2750">
    <property type="match status" value="1"/>
</dbReference>
<reference evidence="1 2" key="1">
    <citation type="journal article" date="2024" name="Appl. Microbiol. Biotechnol.">
        <title>Biosynthetic gene clusters with biotechnological applications in novel Antarctic isolates from Actinomycetota.</title>
        <authorList>
            <person name="Bruna P."/>
            <person name="Nunez-Montero K."/>
            <person name="Contreras M.J."/>
            <person name="Leal K."/>
            <person name="Garcia M."/>
            <person name="Abanto M."/>
            <person name="Barrientos L."/>
        </authorList>
    </citation>
    <scope>NUCLEOTIDE SEQUENCE [LARGE SCALE GENOMIC DNA]</scope>
    <source>
        <strain evidence="1 2">Se16.17</strain>
    </source>
</reference>
<keyword evidence="1" id="KW-0456">Lyase</keyword>
<dbReference type="Gene3D" id="3.20.20.60">
    <property type="entry name" value="Phosphoenolpyruvate-binding domains"/>
    <property type="match status" value="1"/>
</dbReference>
<sequence>MSFEHHQTAARFRSLHTSQKPLALSNAWDVASAVITAAAGATAVATTSAGVAWSLGLPDGDRLDRERAVAVVAGIVEAVNVPVTADIEGGFSETLEGIAMTVAGILEVGAVGINMEDGSRRPEEFCARISAARDAARNAGRDLFINARTDVFLAGAGTVEEQIEEVLARAEQYIEAGADGIFVPGASEAGTIAALTAGISVPVNVMVGAGSLSVGELGKLGVGRVSLGSSIAQAAYAVAQRATEELNTTGTYTTVAEALDYGFLNGLMDSSTKN</sequence>
<protein>
    <submittedName>
        <fullName evidence="1">Isocitrate lyase/phosphoenolpyruvate mutase family protein</fullName>
    </submittedName>
</protein>
<dbReference type="PANTHER" id="PTHR42905:SF16">
    <property type="entry name" value="CARBOXYPHOSPHONOENOLPYRUVATE PHOSPHONOMUTASE-LIKE PROTEIN (AFU_ORTHOLOGUE AFUA_5G07230)"/>
    <property type="match status" value="1"/>
</dbReference>